<dbReference type="AlphaFoldDB" id="A0A914DL36"/>
<evidence type="ECO:0000256" key="2">
    <source>
        <dbReference type="ARBA" id="ARBA00022692"/>
    </source>
</evidence>
<comment type="subcellular location">
    <subcellularLocation>
        <location evidence="1">Membrane</location>
        <topology evidence="1">Multi-pass membrane protein</topology>
    </subcellularLocation>
</comment>
<name>A0A914DL36_9BILA</name>
<dbReference type="WBParaSite" id="ACRNAN_scaffold308.g29183.t1">
    <property type="protein sequence ID" value="ACRNAN_scaffold308.g29183.t1"/>
    <property type="gene ID" value="ACRNAN_scaffold308.g29183"/>
</dbReference>
<feature type="transmembrane region" description="Helical" evidence="5">
    <location>
        <begin position="178"/>
        <end position="206"/>
    </location>
</feature>
<keyword evidence="2 5" id="KW-0812">Transmembrane</keyword>
<sequence>MMLAGLAMIALLLWIRFDPRFETDLKNVLLNNSYIYQQSQQYFQLYQFKQDFTMATTVSWWVLVGFGIAAAIIGFFGMCGSCANVRAVNGLYMTVLIIMILLEIAVGIFIIVYRSKIRDEITQFISTLFTSAGQSQDAYIIRTRFNCCGDGIPGSSGNMNCSSYNKPCPAAIWERLDFMFMVAGIVLIVIIVLQILEALLACVVVVNSRYRTLQEE</sequence>
<dbReference type="PANTHER" id="PTHR19282">
    <property type="entry name" value="TETRASPANIN"/>
    <property type="match status" value="1"/>
</dbReference>
<evidence type="ECO:0000256" key="4">
    <source>
        <dbReference type="ARBA" id="ARBA00023136"/>
    </source>
</evidence>
<keyword evidence="3 5" id="KW-1133">Transmembrane helix</keyword>
<dbReference type="Proteomes" id="UP000887540">
    <property type="component" value="Unplaced"/>
</dbReference>
<protein>
    <submittedName>
        <fullName evidence="7">Tetraspanin</fullName>
    </submittedName>
</protein>
<dbReference type="PANTHER" id="PTHR19282:SF378">
    <property type="entry name" value="TETRASPANIN"/>
    <property type="match status" value="1"/>
</dbReference>
<dbReference type="Pfam" id="PF00335">
    <property type="entry name" value="Tetraspanin"/>
    <property type="match status" value="1"/>
</dbReference>
<evidence type="ECO:0000256" key="3">
    <source>
        <dbReference type="ARBA" id="ARBA00022989"/>
    </source>
</evidence>
<evidence type="ECO:0000313" key="7">
    <source>
        <dbReference type="WBParaSite" id="ACRNAN_scaffold308.g29183.t1"/>
    </source>
</evidence>
<keyword evidence="4 5" id="KW-0472">Membrane</keyword>
<organism evidence="6 7">
    <name type="scientific">Acrobeloides nanus</name>
    <dbReference type="NCBI Taxonomy" id="290746"/>
    <lineage>
        <taxon>Eukaryota</taxon>
        <taxon>Metazoa</taxon>
        <taxon>Ecdysozoa</taxon>
        <taxon>Nematoda</taxon>
        <taxon>Chromadorea</taxon>
        <taxon>Rhabditida</taxon>
        <taxon>Tylenchina</taxon>
        <taxon>Cephalobomorpha</taxon>
        <taxon>Cephaloboidea</taxon>
        <taxon>Cephalobidae</taxon>
        <taxon>Acrobeloides</taxon>
    </lineage>
</organism>
<feature type="transmembrane region" description="Helical" evidence="5">
    <location>
        <begin position="91"/>
        <end position="113"/>
    </location>
</feature>
<dbReference type="PRINTS" id="PR00259">
    <property type="entry name" value="TMFOUR"/>
</dbReference>
<evidence type="ECO:0000256" key="5">
    <source>
        <dbReference type="SAM" id="Phobius"/>
    </source>
</evidence>
<reference evidence="7" key="1">
    <citation type="submission" date="2022-11" db="UniProtKB">
        <authorList>
            <consortium name="WormBaseParasite"/>
        </authorList>
    </citation>
    <scope>IDENTIFICATION</scope>
</reference>
<feature type="transmembrane region" description="Helical" evidence="5">
    <location>
        <begin position="58"/>
        <end position="79"/>
    </location>
</feature>
<keyword evidence="6" id="KW-1185">Reference proteome</keyword>
<accession>A0A914DL36</accession>
<dbReference type="InterPro" id="IPR018499">
    <property type="entry name" value="Tetraspanin/Peripherin"/>
</dbReference>
<evidence type="ECO:0000313" key="6">
    <source>
        <dbReference type="Proteomes" id="UP000887540"/>
    </source>
</evidence>
<evidence type="ECO:0000256" key="1">
    <source>
        <dbReference type="ARBA" id="ARBA00004141"/>
    </source>
</evidence>
<dbReference type="GO" id="GO:0005886">
    <property type="term" value="C:plasma membrane"/>
    <property type="evidence" value="ECO:0007669"/>
    <property type="project" value="TreeGrafter"/>
</dbReference>
<proteinExistence type="predicted"/>